<dbReference type="PANTHER" id="PTHR37423:SF2">
    <property type="entry name" value="MEMBRANE-BOUND LYTIC MUREIN TRANSGLYCOSYLASE C"/>
    <property type="match status" value="1"/>
</dbReference>
<name>A0A1H8IHT9_9RHOB</name>
<evidence type="ECO:0000256" key="2">
    <source>
        <dbReference type="ARBA" id="ARBA00009387"/>
    </source>
</evidence>
<dbReference type="AlphaFoldDB" id="A0A1H8IHT9"/>
<evidence type="ECO:0000313" key="5">
    <source>
        <dbReference type="EMBL" id="SEN67835.1"/>
    </source>
</evidence>
<reference evidence="5 6" key="1">
    <citation type="submission" date="2016-10" db="EMBL/GenBank/DDBJ databases">
        <authorList>
            <person name="de Groot N.N."/>
        </authorList>
    </citation>
    <scope>NUCLEOTIDE SEQUENCE [LARGE SCALE GENOMIC DNA]</scope>
    <source>
        <strain evidence="5 6">CGMCC 1.10836</strain>
    </source>
</reference>
<organism evidence="5 6">
    <name type="scientific">Pseudorhodobacter antarcticus</name>
    <dbReference type="NCBI Taxonomy" id="1077947"/>
    <lineage>
        <taxon>Bacteria</taxon>
        <taxon>Pseudomonadati</taxon>
        <taxon>Pseudomonadota</taxon>
        <taxon>Alphaproteobacteria</taxon>
        <taxon>Rhodobacterales</taxon>
        <taxon>Paracoccaceae</taxon>
        <taxon>Pseudorhodobacter</taxon>
    </lineage>
</organism>
<proteinExistence type="inferred from homology"/>
<dbReference type="InterPro" id="IPR008258">
    <property type="entry name" value="Transglycosylase_SLT_dom_1"/>
</dbReference>
<comment type="similarity">
    <text evidence="2">Belongs to the virb1 family.</text>
</comment>
<evidence type="ECO:0000256" key="3">
    <source>
        <dbReference type="SAM" id="MobiDB-lite"/>
    </source>
</evidence>
<evidence type="ECO:0000259" key="4">
    <source>
        <dbReference type="Pfam" id="PF01464"/>
    </source>
</evidence>
<dbReference type="OrthoDB" id="7440500at2"/>
<comment type="similarity">
    <text evidence="1">Belongs to the transglycosylase Slt family.</text>
</comment>
<gene>
    <name evidence="5" type="ORF">SAMN05216227_102042</name>
</gene>
<dbReference type="PANTHER" id="PTHR37423">
    <property type="entry name" value="SOLUBLE LYTIC MUREIN TRANSGLYCOSYLASE-RELATED"/>
    <property type="match status" value="1"/>
</dbReference>
<dbReference type="Gene3D" id="1.10.530.10">
    <property type="match status" value="1"/>
</dbReference>
<dbReference type="RefSeq" id="WP_050519950.1">
    <property type="nucleotide sequence ID" value="NZ_FOCO01000020.1"/>
</dbReference>
<dbReference type="EMBL" id="FOCO01000020">
    <property type="protein sequence ID" value="SEN67835.1"/>
    <property type="molecule type" value="Genomic_DNA"/>
</dbReference>
<evidence type="ECO:0000256" key="1">
    <source>
        <dbReference type="ARBA" id="ARBA00007734"/>
    </source>
</evidence>
<sequence>MTKGLPTRATPADNLAGQSEMQSVALQGPGVSRPAPIVVQRSAMTDVTDQLVKWGSERLAKESTKVNEAAYLEGQMAYQQGEAMENIKMGGNKWALEGYRVMDSQTISSSLLAAQQEEISQSGYALSPEDFRANYKARVDGLLEGKDPRTQKLVREQMLTQLPTLVGAHTKSHMEYKEKKNFESLERTIDVVSRDPTAVGQLVSFAKGGEGTASSGLSAERRQAAVVSGVTRAFANDNPLAYAALAGAGLLDEMSEKDVNAIRGAQAAFENRRRGEYNDALIQGERAIMDAVELGQDPSAAAEELSMLYAEHDITMNMADAGAVYSTAHTTKRADNRANASLYDEASLRGDWQTTAKITESIMVHFESGGRADAVSPAGARGTHQVMDGTNSDPGFGVRPAQDNSAEERARVGSDYWAMLHKRYSGDLEAVAIGYNAGPGNADKWLAGGRDYSVLPKRSETEPYAKNIMAALGNWKAPTGADRANIAQQRLNNTRERMAMETFEAMQPELSNLDSIFERGEIDRDEWKQRREDKYQEYGVARQQADVTHEIGVAEGVETALLAKRDKLAEDGAADDRINAMTNAQADLFTQRAQYNDVVNNPASGPGEVAAATGQLRVARQETFDKYDIAVADRGNTAAEEKMFTQMQTSLERNRTWREQEAEIAAATAGGYVSELPKDLQARAFKGAQDRIVNEHSENEAAGRYTEGQGNALIAEDVSAFYAKTGMVDPKVARHMSAAMRGTVIDKDGNPNPAIVDVVEQYAQLKAMNPRAADTMLDEAGRVLAEGILTRSSDGGAIAEGVRLVGVDLLGNKRVEDVDDFMARPEVIKRIDMVSRAFVNDRMSDDITFTSSNLGDKSAADRMALQSPDVLDVVSNEVSVELEKMQRISPNMRPDDMVDAAFAKVERRTEVIGGQVLHMGIDVRKAMFGDKANDFKHPGDVNSAVMDYLRTDAMRARHPFLNETVGTEYMPEWLQSTAGAILAAPTLLFGPDLGAGWTPSMGLKAALDVSATGVRPFDVYPAADGKSVVVQVSLPNGGTSEPITISLKDAGDAALKKHRQRLTK</sequence>
<feature type="domain" description="Transglycosylase SLT" evidence="4">
    <location>
        <begin position="365"/>
        <end position="447"/>
    </location>
</feature>
<evidence type="ECO:0000313" key="6">
    <source>
        <dbReference type="Proteomes" id="UP000183002"/>
    </source>
</evidence>
<dbReference type="CDD" id="cd00254">
    <property type="entry name" value="LT-like"/>
    <property type="match status" value="1"/>
</dbReference>
<dbReference type="Proteomes" id="UP000183002">
    <property type="component" value="Unassembled WGS sequence"/>
</dbReference>
<dbReference type="STRING" id="1077947.SAMN05216227_102042"/>
<dbReference type="Pfam" id="PF01464">
    <property type="entry name" value="SLT"/>
    <property type="match status" value="1"/>
</dbReference>
<accession>A0A1H8IHT9</accession>
<feature type="region of interest" description="Disordered" evidence="3">
    <location>
        <begin position="388"/>
        <end position="407"/>
    </location>
</feature>
<dbReference type="SUPFAM" id="SSF53955">
    <property type="entry name" value="Lysozyme-like"/>
    <property type="match status" value="1"/>
</dbReference>
<protein>
    <submittedName>
        <fullName evidence="5">Soluble lytic murein transglycosylase</fullName>
    </submittedName>
</protein>
<dbReference type="InterPro" id="IPR023346">
    <property type="entry name" value="Lysozyme-like_dom_sf"/>
</dbReference>
<keyword evidence="6" id="KW-1185">Reference proteome</keyword>